<dbReference type="CDD" id="cd06848">
    <property type="entry name" value="GCS_H"/>
    <property type="match status" value="1"/>
</dbReference>
<proteinExistence type="inferred from homology"/>
<evidence type="ECO:0000256" key="3">
    <source>
        <dbReference type="HAMAP-Rule" id="MF_00272"/>
    </source>
</evidence>
<accession>A0ABT4CRF9</accession>
<organism evidence="5 6">
    <name type="scientific">Clostridium ganghwense</name>
    <dbReference type="NCBI Taxonomy" id="312089"/>
    <lineage>
        <taxon>Bacteria</taxon>
        <taxon>Bacillati</taxon>
        <taxon>Bacillota</taxon>
        <taxon>Clostridia</taxon>
        <taxon>Eubacteriales</taxon>
        <taxon>Clostridiaceae</taxon>
        <taxon>Clostridium</taxon>
    </lineage>
</organism>
<dbReference type="Pfam" id="PF01597">
    <property type="entry name" value="GCV_H"/>
    <property type="match status" value="1"/>
</dbReference>
<dbReference type="NCBIfam" id="NF002270">
    <property type="entry name" value="PRK01202.1"/>
    <property type="match status" value="1"/>
</dbReference>
<comment type="caution">
    <text evidence="5">The sequence shown here is derived from an EMBL/GenBank/DDBJ whole genome shotgun (WGS) entry which is preliminary data.</text>
</comment>
<name>A0ABT4CRF9_9CLOT</name>
<dbReference type="PANTHER" id="PTHR11715:SF3">
    <property type="entry name" value="GLYCINE CLEAVAGE SYSTEM H PROTEIN-RELATED"/>
    <property type="match status" value="1"/>
</dbReference>
<dbReference type="InterPro" id="IPR002930">
    <property type="entry name" value="GCV_H"/>
</dbReference>
<feature type="domain" description="Lipoyl-binding" evidence="4">
    <location>
        <begin position="22"/>
        <end position="103"/>
    </location>
</feature>
<evidence type="ECO:0000259" key="4">
    <source>
        <dbReference type="PROSITE" id="PS50968"/>
    </source>
</evidence>
<comment type="cofactor">
    <cofactor evidence="3">
        <name>(R)-lipoate</name>
        <dbReference type="ChEBI" id="CHEBI:83088"/>
    </cofactor>
    <text evidence="3">Binds 1 lipoyl cofactor covalently.</text>
</comment>
<comment type="similarity">
    <text evidence="1 3">Belongs to the GcvH family.</text>
</comment>
<protein>
    <recommendedName>
        <fullName evidence="3">Glycine cleavage system H protein</fullName>
    </recommendedName>
</protein>
<keyword evidence="2 3" id="KW-0450">Lipoyl</keyword>
<comment type="subunit">
    <text evidence="3">The glycine cleavage system is composed of four proteins: P, T, L and H.</text>
</comment>
<dbReference type="InterPro" id="IPR017453">
    <property type="entry name" value="GCV_H_sub"/>
</dbReference>
<feature type="modified residue" description="N6-lipoyllysine" evidence="3">
    <location>
        <position position="63"/>
    </location>
</feature>
<sequence>MKVLKNLYYTEDHEWIKVDGHEAYIGITDYAQQALGDIVYVDLPEEETEFTAGDTLGVVESVKAASDIYIPVDGKVLEINEDIVDEPELVNNNAYKNWMVKVELYDESQIDELMNAEEYKEFSSREE</sequence>
<dbReference type="PROSITE" id="PS50968">
    <property type="entry name" value="BIOTINYL_LIPOYL"/>
    <property type="match status" value="1"/>
</dbReference>
<dbReference type="HAMAP" id="MF_00272">
    <property type="entry name" value="GcvH"/>
    <property type="match status" value="1"/>
</dbReference>
<dbReference type="InterPro" id="IPR000089">
    <property type="entry name" value="Biotin_lipoyl"/>
</dbReference>
<dbReference type="Gene3D" id="2.40.50.100">
    <property type="match status" value="1"/>
</dbReference>
<dbReference type="InterPro" id="IPR011053">
    <property type="entry name" value="Single_hybrid_motif"/>
</dbReference>
<evidence type="ECO:0000256" key="2">
    <source>
        <dbReference type="ARBA" id="ARBA00022823"/>
    </source>
</evidence>
<dbReference type="PANTHER" id="PTHR11715">
    <property type="entry name" value="GLYCINE CLEAVAGE SYSTEM H PROTEIN"/>
    <property type="match status" value="1"/>
</dbReference>
<keyword evidence="6" id="KW-1185">Reference proteome</keyword>
<dbReference type="SUPFAM" id="SSF51230">
    <property type="entry name" value="Single hybrid motif"/>
    <property type="match status" value="1"/>
</dbReference>
<dbReference type="Proteomes" id="UP001079657">
    <property type="component" value="Unassembled WGS sequence"/>
</dbReference>
<dbReference type="RefSeq" id="WP_268049862.1">
    <property type="nucleotide sequence ID" value="NZ_JAPQES010000003.1"/>
</dbReference>
<comment type="function">
    <text evidence="3">The glycine cleavage system catalyzes the degradation of glycine. The H protein shuttles the methylamine group of glycine from the P protein to the T protein.</text>
</comment>
<evidence type="ECO:0000313" key="5">
    <source>
        <dbReference type="EMBL" id="MCY6371023.1"/>
    </source>
</evidence>
<dbReference type="InterPro" id="IPR033753">
    <property type="entry name" value="GCV_H/Fam206"/>
</dbReference>
<evidence type="ECO:0000313" key="6">
    <source>
        <dbReference type="Proteomes" id="UP001079657"/>
    </source>
</evidence>
<reference evidence="5" key="1">
    <citation type="submission" date="2022-12" db="EMBL/GenBank/DDBJ databases">
        <authorList>
            <person name="Wang J."/>
        </authorList>
    </citation>
    <scope>NUCLEOTIDE SEQUENCE</scope>
    <source>
        <strain evidence="5">HY-42-06</strain>
    </source>
</reference>
<dbReference type="EMBL" id="JAPQES010000003">
    <property type="protein sequence ID" value="MCY6371023.1"/>
    <property type="molecule type" value="Genomic_DNA"/>
</dbReference>
<evidence type="ECO:0000256" key="1">
    <source>
        <dbReference type="ARBA" id="ARBA00009249"/>
    </source>
</evidence>
<gene>
    <name evidence="3 5" type="primary">gcvH</name>
    <name evidence="5" type="ORF">OXH55_10300</name>
</gene>
<dbReference type="NCBIfam" id="TIGR00527">
    <property type="entry name" value="gcvH"/>
    <property type="match status" value="1"/>
</dbReference>